<evidence type="ECO:0000313" key="2">
    <source>
        <dbReference type="EnsemblPlants" id="AET3Gv20843800.2"/>
    </source>
</evidence>
<accession>A0A453G009</accession>
<feature type="compositionally biased region" description="Low complexity" evidence="1">
    <location>
        <begin position="122"/>
        <end position="141"/>
    </location>
</feature>
<feature type="compositionally biased region" description="Low complexity" evidence="1">
    <location>
        <begin position="19"/>
        <end position="29"/>
    </location>
</feature>
<proteinExistence type="predicted"/>
<keyword evidence="3" id="KW-1185">Reference proteome</keyword>
<reference evidence="3" key="2">
    <citation type="journal article" date="2017" name="Nat. Plants">
        <title>The Aegilops tauschii genome reveals multiple impacts of transposons.</title>
        <authorList>
            <person name="Zhao G."/>
            <person name="Zou C."/>
            <person name="Li K."/>
            <person name="Wang K."/>
            <person name="Li T."/>
            <person name="Gao L."/>
            <person name="Zhang X."/>
            <person name="Wang H."/>
            <person name="Yang Z."/>
            <person name="Liu X."/>
            <person name="Jiang W."/>
            <person name="Mao L."/>
            <person name="Kong X."/>
            <person name="Jiao Y."/>
            <person name="Jia J."/>
        </authorList>
    </citation>
    <scope>NUCLEOTIDE SEQUENCE [LARGE SCALE GENOMIC DNA]</scope>
    <source>
        <strain evidence="3">cv. AL8/78</strain>
    </source>
</reference>
<dbReference type="EnsemblPlants" id="AET3Gv20843800.1">
    <property type="protein sequence ID" value="AET3Gv20843800.1"/>
    <property type="gene ID" value="AET3Gv20843800"/>
</dbReference>
<organism evidence="2 3">
    <name type="scientific">Aegilops tauschii subsp. strangulata</name>
    <name type="common">Goatgrass</name>
    <dbReference type="NCBI Taxonomy" id="200361"/>
    <lineage>
        <taxon>Eukaryota</taxon>
        <taxon>Viridiplantae</taxon>
        <taxon>Streptophyta</taxon>
        <taxon>Embryophyta</taxon>
        <taxon>Tracheophyta</taxon>
        <taxon>Spermatophyta</taxon>
        <taxon>Magnoliopsida</taxon>
        <taxon>Liliopsida</taxon>
        <taxon>Poales</taxon>
        <taxon>Poaceae</taxon>
        <taxon>BOP clade</taxon>
        <taxon>Pooideae</taxon>
        <taxon>Triticodae</taxon>
        <taxon>Triticeae</taxon>
        <taxon>Triticinae</taxon>
        <taxon>Aegilops</taxon>
    </lineage>
</organism>
<dbReference type="EnsemblPlants" id="AET3Gv20843800.2">
    <property type="protein sequence ID" value="AET3Gv20843800.2"/>
    <property type="gene ID" value="AET3Gv20843800"/>
</dbReference>
<feature type="compositionally biased region" description="Low complexity" evidence="1">
    <location>
        <begin position="89"/>
        <end position="99"/>
    </location>
</feature>
<sequence>MAIQPIGRWEHRQHRDRSLTSLCTTTPPSSSEPPPVRCLTSSTLMQCHSSLSILRRRSSGRGRHPRSRWVPARCSLQCPKRGSRRMTRTGRCSTSSTTEAGEEEGAMRMGGWKTRIPPGPATTNSNSPTPRRPRSSLTSRPMMAHNSSNIGPSESSVRRGEEEEDGDGDDPDDTADDMKKKGRGKSFNMREDELLCDAWLATSVDPIHGMEQKGTTFWRNIHIWFHEHKHFAPTR</sequence>
<feature type="compositionally biased region" description="Polar residues" evidence="1">
    <location>
        <begin position="145"/>
        <end position="155"/>
    </location>
</feature>
<name>A0A453G009_AEGTS</name>
<feature type="region of interest" description="Disordered" evidence="1">
    <location>
        <begin position="79"/>
        <end position="185"/>
    </location>
</feature>
<evidence type="ECO:0000313" key="3">
    <source>
        <dbReference type="Proteomes" id="UP000015105"/>
    </source>
</evidence>
<dbReference type="Proteomes" id="UP000015105">
    <property type="component" value="Chromosome 3D"/>
</dbReference>
<reference evidence="2" key="4">
    <citation type="submission" date="2019-03" db="UniProtKB">
        <authorList>
            <consortium name="EnsemblPlants"/>
        </authorList>
    </citation>
    <scope>IDENTIFICATION</scope>
</reference>
<dbReference type="PANTHER" id="PTHR45125:SF3">
    <property type="entry name" value="NO-APICAL-MERISTEM-ASSOCIATED CARBOXY-TERMINAL DOMAIN PROTEIN"/>
    <property type="match status" value="1"/>
</dbReference>
<protein>
    <recommendedName>
        <fullName evidence="4">No apical meristem-associated C-terminal domain-containing protein</fullName>
    </recommendedName>
</protein>
<feature type="region of interest" description="Disordered" evidence="1">
    <location>
        <begin position="1"/>
        <end position="37"/>
    </location>
</feature>
<dbReference type="AlphaFoldDB" id="A0A453G009"/>
<dbReference type="Gramene" id="AET3Gv20843800.1">
    <property type="protein sequence ID" value="AET3Gv20843800.1"/>
    <property type="gene ID" value="AET3Gv20843800"/>
</dbReference>
<reference evidence="2" key="5">
    <citation type="journal article" date="2021" name="G3 (Bethesda)">
        <title>Aegilops tauschii genome assembly Aet v5.0 features greater sequence contiguity and improved annotation.</title>
        <authorList>
            <person name="Wang L."/>
            <person name="Zhu T."/>
            <person name="Rodriguez J.C."/>
            <person name="Deal K.R."/>
            <person name="Dubcovsky J."/>
            <person name="McGuire P.E."/>
            <person name="Lux T."/>
            <person name="Spannagl M."/>
            <person name="Mayer K.F.X."/>
            <person name="Baldrich P."/>
            <person name="Meyers B.C."/>
            <person name="Huo N."/>
            <person name="Gu Y.Q."/>
            <person name="Zhou H."/>
            <person name="Devos K.M."/>
            <person name="Bennetzen J.L."/>
            <person name="Unver T."/>
            <person name="Budak H."/>
            <person name="Gulick P.J."/>
            <person name="Galiba G."/>
            <person name="Kalapos B."/>
            <person name="Nelson D.R."/>
            <person name="Li P."/>
            <person name="You F.M."/>
            <person name="Luo M.C."/>
            <person name="Dvorak J."/>
        </authorList>
    </citation>
    <scope>NUCLEOTIDE SEQUENCE [LARGE SCALE GENOMIC DNA]</scope>
    <source>
        <strain evidence="2">cv. AL8/78</strain>
    </source>
</reference>
<reference evidence="3" key="1">
    <citation type="journal article" date="2014" name="Science">
        <title>Ancient hybridizations among the ancestral genomes of bread wheat.</title>
        <authorList>
            <consortium name="International Wheat Genome Sequencing Consortium,"/>
            <person name="Marcussen T."/>
            <person name="Sandve S.R."/>
            <person name="Heier L."/>
            <person name="Spannagl M."/>
            <person name="Pfeifer M."/>
            <person name="Jakobsen K.S."/>
            <person name="Wulff B.B."/>
            <person name="Steuernagel B."/>
            <person name="Mayer K.F."/>
            <person name="Olsen O.A."/>
        </authorList>
    </citation>
    <scope>NUCLEOTIDE SEQUENCE [LARGE SCALE GENOMIC DNA]</scope>
    <source>
        <strain evidence="3">cv. AL8/78</strain>
    </source>
</reference>
<feature type="compositionally biased region" description="Acidic residues" evidence="1">
    <location>
        <begin position="162"/>
        <end position="175"/>
    </location>
</feature>
<evidence type="ECO:0000256" key="1">
    <source>
        <dbReference type="SAM" id="MobiDB-lite"/>
    </source>
</evidence>
<reference evidence="2" key="3">
    <citation type="journal article" date="2017" name="Nature">
        <title>Genome sequence of the progenitor of the wheat D genome Aegilops tauschii.</title>
        <authorList>
            <person name="Luo M.C."/>
            <person name="Gu Y.Q."/>
            <person name="Puiu D."/>
            <person name="Wang H."/>
            <person name="Twardziok S.O."/>
            <person name="Deal K.R."/>
            <person name="Huo N."/>
            <person name="Zhu T."/>
            <person name="Wang L."/>
            <person name="Wang Y."/>
            <person name="McGuire P.E."/>
            <person name="Liu S."/>
            <person name="Long H."/>
            <person name="Ramasamy R.K."/>
            <person name="Rodriguez J.C."/>
            <person name="Van S.L."/>
            <person name="Yuan L."/>
            <person name="Wang Z."/>
            <person name="Xia Z."/>
            <person name="Xiao L."/>
            <person name="Anderson O.D."/>
            <person name="Ouyang S."/>
            <person name="Liang Y."/>
            <person name="Zimin A.V."/>
            <person name="Pertea G."/>
            <person name="Qi P."/>
            <person name="Bennetzen J.L."/>
            <person name="Dai X."/>
            <person name="Dawson M.W."/>
            <person name="Muller H.G."/>
            <person name="Kugler K."/>
            <person name="Rivarola-Duarte L."/>
            <person name="Spannagl M."/>
            <person name="Mayer K.F.X."/>
            <person name="Lu F.H."/>
            <person name="Bevan M.W."/>
            <person name="Leroy P."/>
            <person name="Li P."/>
            <person name="You F.M."/>
            <person name="Sun Q."/>
            <person name="Liu Z."/>
            <person name="Lyons E."/>
            <person name="Wicker T."/>
            <person name="Salzberg S.L."/>
            <person name="Devos K.M."/>
            <person name="Dvorak J."/>
        </authorList>
    </citation>
    <scope>NUCLEOTIDE SEQUENCE [LARGE SCALE GENOMIC DNA]</scope>
    <source>
        <strain evidence="2">cv. AL8/78</strain>
    </source>
</reference>
<dbReference type="Gramene" id="AET3Gv20843800.2">
    <property type="protein sequence ID" value="AET3Gv20843800.2"/>
    <property type="gene ID" value="AET3Gv20843800"/>
</dbReference>
<evidence type="ECO:0008006" key="4">
    <source>
        <dbReference type="Google" id="ProtNLM"/>
    </source>
</evidence>
<dbReference type="PANTHER" id="PTHR45125">
    <property type="entry name" value="F21J9.4-RELATED"/>
    <property type="match status" value="1"/>
</dbReference>